<keyword evidence="4" id="KW-0677">Repeat</keyword>
<proteinExistence type="inferred from homology"/>
<dbReference type="SMART" id="SM00393">
    <property type="entry name" value="R3H"/>
    <property type="match status" value="1"/>
</dbReference>
<keyword evidence="8" id="KW-0804">Transcription</keyword>
<evidence type="ECO:0000256" key="2">
    <source>
        <dbReference type="ARBA" id="ARBA00007269"/>
    </source>
</evidence>
<evidence type="ECO:0000256" key="9">
    <source>
        <dbReference type="ARBA" id="ARBA00023242"/>
    </source>
</evidence>
<evidence type="ECO:0000256" key="1">
    <source>
        <dbReference type="ARBA" id="ARBA00004123"/>
    </source>
</evidence>
<evidence type="ECO:0000313" key="13">
    <source>
        <dbReference type="Proteomes" id="UP001163828"/>
    </source>
</evidence>
<feature type="compositionally biased region" description="Polar residues" evidence="10">
    <location>
        <begin position="1008"/>
        <end position="1030"/>
    </location>
</feature>
<dbReference type="Pfam" id="PF01422">
    <property type="entry name" value="zf-NF-X1"/>
    <property type="match status" value="7"/>
</dbReference>
<protein>
    <recommendedName>
        <fullName evidence="11">R3H domain-containing protein</fullName>
    </recommendedName>
</protein>
<dbReference type="PROSITE" id="PS51061">
    <property type="entry name" value="R3H"/>
    <property type="match status" value="1"/>
</dbReference>
<dbReference type="Gene3D" id="3.30.1370.50">
    <property type="entry name" value="R3H-like domain"/>
    <property type="match status" value="1"/>
</dbReference>
<feature type="region of interest" description="Disordered" evidence="10">
    <location>
        <begin position="970"/>
        <end position="1062"/>
    </location>
</feature>
<evidence type="ECO:0000313" key="12">
    <source>
        <dbReference type="EMBL" id="KAJ3995340.1"/>
    </source>
</evidence>
<feature type="compositionally biased region" description="Polar residues" evidence="10">
    <location>
        <begin position="78"/>
        <end position="88"/>
    </location>
</feature>
<evidence type="ECO:0000256" key="6">
    <source>
        <dbReference type="ARBA" id="ARBA00022833"/>
    </source>
</evidence>
<evidence type="ECO:0000256" key="8">
    <source>
        <dbReference type="ARBA" id="ARBA00023163"/>
    </source>
</evidence>
<feature type="compositionally biased region" description="Basic residues" evidence="10">
    <location>
        <begin position="56"/>
        <end position="67"/>
    </location>
</feature>
<accession>A0ABQ8QA16</accession>
<keyword evidence="5" id="KW-0863">Zinc-finger</keyword>
<evidence type="ECO:0000256" key="3">
    <source>
        <dbReference type="ARBA" id="ARBA00022723"/>
    </source>
</evidence>
<evidence type="ECO:0000256" key="7">
    <source>
        <dbReference type="ARBA" id="ARBA00023015"/>
    </source>
</evidence>
<keyword evidence="7" id="KW-0805">Transcription regulation</keyword>
<dbReference type="InterPro" id="IPR000967">
    <property type="entry name" value="Znf_NFX1"/>
</dbReference>
<comment type="subcellular location">
    <subcellularLocation>
        <location evidence="1">Nucleus</location>
    </subcellularLocation>
</comment>
<keyword evidence="9" id="KW-0539">Nucleus</keyword>
<dbReference type="InterPro" id="IPR034078">
    <property type="entry name" value="NFX1_fam"/>
</dbReference>
<dbReference type="EMBL" id="MU790658">
    <property type="protein sequence ID" value="KAJ3995340.1"/>
    <property type="molecule type" value="Genomic_DNA"/>
</dbReference>
<evidence type="ECO:0000256" key="4">
    <source>
        <dbReference type="ARBA" id="ARBA00022737"/>
    </source>
</evidence>
<reference evidence="12" key="1">
    <citation type="submission" date="2022-08" db="EMBL/GenBank/DDBJ databases">
        <authorList>
            <consortium name="DOE Joint Genome Institute"/>
            <person name="Min B."/>
            <person name="Riley R."/>
            <person name="Sierra-Patev S."/>
            <person name="Naranjo-Ortiz M."/>
            <person name="Looney B."/>
            <person name="Konkel Z."/>
            <person name="Slot J.C."/>
            <person name="Sakamoto Y."/>
            <person name="Steenwyk J.L."/>
            <person name="Rokas A."/>
            <person name="Carro J."/>
            <person name="Camarero S."/>
            <person name="Ferreira P."/>
            <person name="Molpeceres G."/>
            <person name="Ruiz-Duenas F.J."/>
            <person name="Serrano A."/>
            <person name="Henrissat B."/>
            <person name="Drula E."/>
            <person name="Hughes K.W."/>
            <person name="Mata J.L."/>
            <person name="Ishikawa N.K."/>
            <person name="Vargas-Isla R."/>
            <person name="Ushijima S."/>
            <person name="Smith C.A."/>
            <person name="Ahrendt S."/>
            <person name="Andreopoulos W."/>
            <person name="He G."/>
            <person name="Labutti K."/>
            <person name="Lipzen A."/>
            <person name="Ng V."/>
            <person name="Sandor L."/>
            <person name="Barry K."/>
            <person name="Martinez A.T."/>
            <person name="Xiao Y."/>
            <person name="Gibbons J.G."/>
            <person name="Terashima K."/>
            <person name="Hibbett D.S."/>
            <person name="Grigoriev I.V."/>
        </authorList>
    </citation>
    <scope>NUCLEOTIDE SEQUENCE</scope>
    <source>
        <strain evidence="12">TFB10827</strain>
    </source>
</reference>
<feature type="compositionally biased region" description="Polar residues" evidence="10">
    <location>
        <begin position="1"/>
        <end position="18"/>
    </location>
</feature>
<keyword evidence="6" id="KW-0862">Zinc</keyword>
<feature type="compositionally biased region" description="Basic and acidic residues" evidence="10">
    <location>
        <begin position="29"/>
        <end position="48"/>
    </location>
</feature>
<keyword evidence="13" id="KW-1185">Reference proteome</keyword>
<feature type="compositionally biased region" description="Basic and acidic residues" evidence="10">
    <location>
        <begin position="89"/>
        <end position="99"/>
    </location>
</feature>
<feature type="region of interest" description="Disordered" evidence="10">
    <location>
        <begin position="1"/>
        <end position="177"/>
    </location>
</feature>
<dbReference type="SUPFAM" id="SSF82708">
    <property type="entry name" value="R3H domain"/>
    <property type="match status" value="1"/>
</dbReference>
<feature type="compositionally biased region" description="Polar residues" evidence="10">
    <location>
        <begin position="153"/>
        <end position="163"/>
    </location>
</feature>
<feature type="compositionally biased region" description="Basic and acidic residues" evidence="10">
    <location>
        <begin position="109"/>
        <end position="126"/>
    </location>
</feature>
<feature type="domain" description="R3H" evidence="11">
    <location>
        <begin position="874"/>
        <end position="936"/>
    </location>
</feature>
<comment type="caution">
    <text evidence="12">The sequence shown here is derived from an EMBL/GenBank/DDBJ whole genome shotgun (WGS) entry which is preliminary data.</text>
</comment>
<evidence type="ECO:0000259" key="11">
    <source>
        <dbReference type="PROSITE" id="PS51061"/>
    </source>
</evidence>
<dbReference type="PANTHER" id="PTHR12360">
    <property type="entry name" value="NUCLEAR TRANSCRIPTION FACTOR, X-BOX BINDING 1 NFX1"/>
    <property type="match status" value="1"/>
</dbReference>
<sequence>MESASSFIDAQQTPSEPSNKPGKNHSRKKLVEPNSRDNPNKPEDHDDQSTGTSNSRKYRSQYHKKGPRPLLDSDKKTQTSAPLLNSHGNKLEKAEEGRGKSTGLTSEPSSRRRDGSKEKSHSKGEGKSLTVPAHPAKLRPGKAKFNAGLTADAPTQNPGTTPPQRRKKNFPNKADAGDLTSNLIRELSTYPYLDCLICFSSIHPQQPTWSCSPLIPMLEDDPAQKPQYCWTTFHLTCIREWAEKNYKEVKAAWEAREEFSKDGEWRCPGCQGRRNKLIKGYLCFCGSTRSPRSHLATPHSCGNACSRPRISCSHPCPLLCHPGPCPPCKVIMDVPCECIREQIVSVRCGEHTHVSCGQTCSRMLGCGKHHCQQVCHPGSCPPCERRDIMDCWCGKEQKEVNCGEGDVWFESLGCDDRSTERMQQPRKGFGCHSVCGKAFDCGDHTCTKFCHPPASDARPGHCPISPDRITTCPCGKQSIATLSSPQTGDFPPRTHCTDPIPTCTSICLQPHSDCEHLCQAKCHTSAACPPCSIDVVRPCRCGNTTTTLKCGDLRTLDGGSGLVKEREILCKHLCTALRACGKHQCRRICCPLASVVKGKMKAFASQLDADPNGLHECDLVCGKMLSCGNHPCQERDHKGPCQPCLRSSFEELICFCGRTVLEPPIPCGTKIFCGYPCSLPSPPCGHPKTPHTCHFPDSSCPPCVHLTGKPCACGKKILPNIRCSLDSEKVSCGLVCGKLLPCGGHKCDRKCHAGECGACTSMCGKARKLCLPDIHPCTNLCHAPTSCDEDEPCQTRIELTCECGRIRQAAACGKCRSSPAGLAKGQTLKCTTDCALKKRNARLADALGITPGGSGRLAEVTYNDELVAFAKANSKFLKLVEDALAEFVQSKRTKQSLPAMPPDKRGFVSKLAGLYRLDSQMVDQEPHRSVQIIRRVDTRIPTPLLSTLIVNKSTSNTNLGKLVTLRGGFVPPAPTNSRTNNSVEPSSSPANAFTGVKRGWTSVVAPTPTVNSRSTTPNTVISNRTGSPAPSRSFGAAELPHAIRPQNDSPPENIPDNWEDDI</sequence>
<dbReference type="SMART" id="SM00438">
    <property type="entry name" value="ZnF_NFX"/>
    <property type="match status" value="7"/>
</dbReference>
<comment type="similarity">
    <text evidence="2">Belongs to the NFX1 family.</text>
</comment>
<evidence type="ECO:0000256" key="5">
    <source>
        <dbReference type="ARBA" id="ARBA00022771"/>
    </source>
</evidence>
<dbReference type="Pfam" id="PF01424">
    <property type="entry name" value="R3H"/>
    <property type="match status" value="1"/>
</dbReference>
<dbReference type="InterPro" id="IPR036867">
    <property type="entry name" value="R3H_dom_sf"/>
</dbReference>
<feature type="compositionally biased region" description="Polar residues" evidence="10">
    <location>
        <begin position="975"/>
        <end position="991"/>
    </location>
</feature>
<dbReference type="CDD" id="cd06008">
    <property type="entry name" value="NF-X1-zinc-finger"/>
    <property type="match status" value="5"/>
</dbReference>
<name>A0ABQ8QA16_9AGAR</name>
<dbReference type="PANTHER" id="PTHR12360:SF12">
    <property type="entry name" value="TRANSCRIPTIONAL REPRESSOR NF-X1"/>
    <property type="match status" value="1"/>
</dbReference>
<gene>
    <name evidence="12" type="ORF">F5050DRAFT_321277</name>
</gene>
<evidence type="ECO:0000256" key="10">
    <source>
        <dbReference type="SAM" id="MobiDB-lite"/>
    </source>
</evidence>
<dbReference type="InterPro" id="IPR001374">
    <property type="entry name" value="R3H_dom"/>
</dbReference>
<keyword evidence="3" id="KW-0479">Metal-binding</keyword>
<dbReference type="Proteomes" id="UP001163828">
    <property type="component" value="Unassembled WGS sequence"/>
</dbReference>
<organism evidence="12 13">
    <name type="scientific">Lentinula boryana</name>
    <dbReference type="NCBI Taxonomy" id="40481"/>
    <lineage>
        <taxon>Eukaryota</taxon>
        <taxon>Fungi</taxon>
        <taxon>Dikarya</taxon>
        <taxon>Basidiomycota</taxon>
        <taxon>Agaricomycotina</taxon>
        <taxon>Agaricomycetes</taxon>
        <taxon>Agaricomycetidae</taxon>
        <taxon>Agaricales</taxon>
        <taxon>Marasmiineae</taxon>
        <taxon>Omphalotaceae</taxon>
        <taxon>Lentinula</taxon>
    </lineage>
</organism>